<protein>
    <submittedName>
        <fullName evidence="7">Aliphatic sulfonate ABC transporter substrate-binding protein</fullName>
    </submittedName>
</protein>
<name>A0ABU9DDT3_9BACL</name>
<dbReference type="EMBL" id="JBBPCC010000001">
    <property type="protein sequence ID" value="MEK8127001.1"/>
    <property type="molecule type" value="Genomic_DNA"/>
</dbReference>
<dbReference type="InterPro" id="IPR010067">
    <property type="entry name" value="ABC_SsuA_sub-bd"/>
</dbReference>
<gene>
    <name evidence="7" type="ORF">WMW72_03660</name>
</gene>
<evidence type="ECO:0000259" key="6">
    <source>
        <dbReference type="SMART" id="SM00062"/>
    </source>
</evidence>
<evidence type="ECO:0000313" key="7">
    <source>
        <dbReference type="EMBL" id="MEK8127001.1"/>
    </source>
</evidence>
<dbReference type="SUPFAM" id="SSF53850">
    <property type="entry name" value="Periplasmic binding protein-like II"/>
    <property type="match status" value="1"/>
</dbReference>
<dbReference type="SMART" id="SM00062">
    <property type="entry name" value="PBPb"/>
    <property type="match status" value="1"/>
</dbReference>
<keyword evidence="3" id="KW-0813">Transport</keyword>
<dbReference type="InterPro" id="IPR001638">
    <property type="entry name" value="Solute-binding_3/MltF_N"/>
</dbReference>
<proteinExistence type="inferred from homology"/>
<dbReference type="Proteomes" id="UP001469365">
    <property type="component" value="Unassembled WGS sequence"/>
</dbReference>
<evidence type="ECO:0000256" key="2">
    <source>
        <dbReference type="ARBA" id="ARBA00010742"/>
    </source>
</evidence>
<reference evidence="7 8" key="1">
    <citation type="submission" date="2024-04" db="EMBL/GenBank/DDBJ databases">
        <title>draft genome sequnece of Paenibacillus filicis.</title>
        <authorList>
            <person name="Kim D.-U."/>
        </authorList>
    </citation>
    <scope>NUCLEOTIDE SEQUENCE [LARGE SCALE GENOMIC DNA]</scope>
    <source>
        <strain evidence="7 8">KACC14197</strain>
    </source>
</reference>
<feature type="domain" description="Solute-binding protein family 3/N-terminal" evidence="6">
    <location>
        <begin position="45"/>
        <end position="275"/>
    </location>
</feature>
<dbReference type="PROSITE" id="PS51257">
    <property type="entry name" value="PROKAR_LIPOPROTEIN"/>
    <property type="match status" value="1"/>
</dbReference>
<feature type="chain" id="PRO_5046081310" evidence="5">
    <location>
        <begin position="27"/>
        <end position="345"/>
    </location>
</feature>
<evidence type="ECO:0000256" key="3">
    <source>
        <dbReference type="ARBA" id="ARBA00022448"/>
    </source>
</evidence>
<evidence type="ECO:0000256" key="5">
    <source>
        <dbReference type="SAM" id="SignalP"/>
    </source>
</evidence>
<organism evidence="7 8">
    <name type="scientific">Paenibacillus filicis</name>
    <dbReference type="NCBI Taxonomy" id="669464"/>
    <lineage>
        <taxon>Bacteria</taxon>
        <taxon>Bacillati</taxon>
        <taxon>Bacillota</taxon>
        <taxon>Bacilli</taxon>
        <taxon>Bacillales</taxon>
        <taxon>Paenibacillaceae</taxon>
        <taxon>Paenibacillus</taxon>
    </lineage>
</organism>
<keyword evidence="8" id="KW-1185">Reference proteome</keyword>
<evidence type="ECO:0000256" key="4">
    <source>
        <dbReference type="ARBA" id="ARBA00022729"/>
    </source>
</evidence>
<dbReference type="PANTHER" id="PTHR30024">
    <property type="entry name" value="ALIPHATIC SULFONATES-BINDING PROTEIN-RELATED"/>
    <property type="match status" value="1"/>
</dbReference>
<dbReference type="Gene3D" id="3.40.190.10">
    <property type="entry name" value="Periplasmic binding protein-like II"/>
    <property type="match status" value="2"/>
</dbReference>
<keyword evidence="4 5" id="KW-0732">Signal</keyword>
<comment type="caution">
    <text evidence="7">The sequence shown here is derived from an EMBL/GenBank/DDBJ whole genome shotgun (WGS) entry which is preliminary data.</text>
</comment>
<dbReference type="PANTHER" id="PTHR30024:SF42">
    <property type="entry name" value="ALIPHATIC SULFONATES-BINDING PROTEIN-RELATED"/>
    <property type="match status" value="1"/>
</dbReference>
<dbReference type="RefSeq" id="WP_341414039.1">
    <property type="nucleotide sequence ID" value="NZ_JBBPCC010000001.1"/>
</dbReference>
<evidence type="ECO:0000256" key="1">
    <source>
        <dbReference type="ARBA" id="ARBA00004418"/>
    </source>
</evidence>
<evidence type="ECO:0000313" key="8">
    <source>
        <dbReference type="Proteomes" id="UP001469365"/>
    </source>
</evidence>
<comment type="similarity">
    <text evidence="2">Belongs to the bacterial solute-binding protein SsuA/TauA family.</text>
</comment>
<dbReference type="InterPro" id="IPR015168">
    <property type="entry name" value="SsuA/THI5"/>
</dbReference>
<dbReference type="Pfam" id="PF09084">
    <property type="entry name" value="NMT1"/>
    <property type="match status" value="1"/>
</dbReference>
<sequence length="345" mass="37177">MRKMNVLLAGLIGLSILVSGCASPTAAPGTGVSQAGGADKYAGLTVKLGVQGSSGMFRKARDAGWFEDAFGKLGVKVEWAEFQSGPPMTEAMASNRLDFAGLGNMPVIAAQAADIKFSIISQALEGTNNVAIIVPKGSAIQSIDQLKGKKVAVAKGSNAFNFLYRGLEQAGLKASELEIIQLQPDEAQPAFEAGKVDAWATWDPSITLNTLTGKATVLADGAKLGVLSPSFYIVRQQFADKYPELVTLYLKVLEQTRVWEAEHTKEAYEKYAGENKAPAALIEAIYKRSPNVNIPVTKEVIAELQKTADFQYSIQNIRKQVDVSKIVHNQYLEEALKQAAQEPKK</sequence>
<feature type="signal peptide" evidence="5">
    <location>
        <begin position="1"/>
        <end position="26"/>
    </location>
</feature>
<dbReference type="NCBIfam" id="TIGR01728">
    <property type="entry name" value="SsuA_fam"/>
    <property type="match status" value="1"/>
</dbReference>
<comment type="subcellular location">
    <subcellularLocation>
        <location evidence="1">Periplasm</location>
    </subcellularLocation>
</comment>
<accession>A0ABU9DDT3</accession>